<gene>
    <name evidence="1" type="ORF">FPV09_07215</name>
</gene>
<protein>
    <submittedName>
        <fullName evidence="1">CGP-CTERM sorting domain-containing protein</fullName>
    </submittedName>
</protein>
<dbReference type="EMBL" id="CP041932">
    <property type="protein sequence ID" value="QEK14913.1"/>
    <property type="molecule type" value="Genomic_DNA"/>
</dbReference>
<accession>A0A5C0SKG8</accession>
<evidence type="ECO:0000313" key="2">
    <source>
        <dbReference type="Proteomes" id="UP000322631"/>
    </source>
</evidence>
<organism evidence="1 2">
    <name type="scientific">Thermococcus aciditolerans</name>
    <dbReference type="NCBI Taxonomy" id="2598455"/>
    <lineage>
        <taxon>Archaea</taxon>
        <taxon>Methanobacteriati</taxon>
        <taxon>Methanobacteriota</taxon>
        <taxon>Thermococci</taxon>
        <taxon>Thermococcales</taxon>
        <taxon>Thermococcaceae</taxon>
        <taxon>Thermococcus</taxon>
    </lineage>
</organism>
<dbReference type="InterPro" id="IPR027552">
    <property type="entry name" value="CGP_CTERM"/>
</dbReference>
<dbReference type="Proteomes" id="UP000322631">
    <property type="component" value="Chromosome"/>
</dbReference>
<evidence type="ECO:0000313" key="1">
    <source>
        <dbReference type="EMBL" id="QEK14913.1"/>
    </source>
</evidence>
<dbReference type="AlphaFoldDB" id="A0A5C0SKG8"/>
<dbReference type="NCBIfam" id="TIGR04288">
    <property type="entry name" value="CGP_CTERM"/>
    <property type="match status" value="1"/>
</dbReference>
<name>A0A5C0SKG8_9EURY</name>
<keyword evidence="2" id="KW-1185">Reference proteome</keyword>
<dbReference type="KEGG" id="them:FPV09_07215"/>
<proteinExistence type="predicted"/>
<reference evidence="1 2" key="1">
    <citation type="submission" date="2019-07" db="EMBL/GenBank/DDBJ databases">
        <title>Complete genome of Thermococcus acidophilus.</title>
        <authorList>
            <person name="Li X."/>
        </authorList>
    </citation>
    <scope>NUCLEOTIDE SEQUENCE [LARGE SCALE GENOMIC DNA]</scope>
    <source>
        <strain evidence="1 2">SY113</strain>
    </source>
</reference>
<sequence>MSGMVTKKSLCFLMFLVTIEMLIANNYVAPQLVVVPGKGDAFVIYRWADENGELGTDFYYFSNGTLVPFYRTCLFCDNASAVNDGAYIIPDNGSWIFLREFYVPENSTRGVEAYRVRDGKCWLIGGTSVVVPQGEVSRVVVYYRKKAFSIEFQNGSRVEAKKFWIGESVEPANFSGFPEKTPVYYATEHGVPMGSFYVYGDGYASNGSAVVLVPINVVDKVVSSLRVEGDIKGFASAIVGEGIILYYPYDYHVNGSPVERKDLRLFYYPNNGERLKVFQLQEFQKGSGFASDVVCGEASNENGVKSESSGICGPASFLLLALIPLYRAFLRKYS</sequence>